<evidence type="ECO:0000313" key="1">
    <source>
        <dbReference type="EMBL" id="GAA3614476.1"/>
    </source>
</evidence>
<evidence type="ECO:0000313" key="2">
    <source>
        <dbReference type="Proteomes" id="UP001501074"/>
    </source>
</evidence>
<proteinExistence type="predicted"/>
<gene>
    <name evidence="1" type="ORF">GCM10022223_33420</name>
</gene>
<accession>A0ABP6ZN10</accession>
<comment type="caution">
    <text evidence="1">The sequence shown here is derived from an EMBL/GenBank/DDBJ whole genome shotgun (WGS) entry which is preliminary data.</text>
</comment>
<keyword evidence="2" id="KW-1185">Reference proteome</keyword>
<reference evidence="2" key="1">
    <citation type="journal article" date="2019" name="Int. J. Syst. Evol. Microbiol.">
        <title>The Global Catalogue of Microorganisms (GCM) 10K type strain sequencing project: providing services to taxonomists for standard genome sequencing and annotation.</title>
        <authorList>
            <consortium name="The Broad Institute Genomics Platform"/>
            <consortium name="The Broad Institute Genome Sequencing Center for Infectious Disease"/>
            <person name="Wu L."/>
            <person name="Ma J."/>
        </authorList>
    </citation>
    <scope>NUCLEOTIDE SEQUENCE [LARGE SCALE GENOMIC DNA]</scope>
    <source>
        <strain evidence="2">JCM 16902</strain>
    </source>
</reference>
<organism evidence="1 2">
    <name type="scientific">Kineosporia mesophila</name>
    <dbReference type="NCBI Taxonomy" id="566012"/>
    <lineage>
        <taxon>Bacteria</taxon>
        <taxon>Bacillati</taxon>
        <taxon>Actinomycetota</taxon>
        <taxon>Actinomycetes</taxon>
        <taxon>Kineosporiales</taxon>
        <taxon>Kineosporiaceae</taxon>
        <taxon>Kineosporia</taxon>
    </lineage>
</organism>
<protein>
    <submittedName>
        <fullName evidence="1">Uncharacterized protein</fullName>
    </submittedName>
</protein>
<dbReference type="Proteomes" id="UP001501074">
    <property type="component" value="Unassembled WGS sequence"/>
</dbReference>
<name>A0ABP6ZN10_9ACTN</name>
<sequence>MGSSPIWKPAWPAAMGPKAVVVDLAAQARCRLGDLHRSGRMAVRDGWEPVGSMLRVKAILPECSGWEIA</sequence>
<dbReference type="EMBL" id="BAAAZO010000005">
    <property type="protein sequence ID" value="GAA3614476.1"/>
    <property type="molecule type" value="Genomic_DNA"/>
</dbReference>